<evidence type="ECO:0000256" key="9">
    <source>
        <dbReference type="ARBA" id="ARBA00023078"/>
    </source>
</evidence>
<dbReference type="Pfam" id="PF00091">
    <property type="entry name" value="Tubulin"/>
    <property type="match status" value="1"/>
</dbReference>
<dbReference type="InterPro" id="IPR045061">
    <property type="entry name" value="FtsZ/CetZ"/>
</dbReference>
<dbReference type="GO" id="GO:0005525">
    <property type="term" value="F:GTP binding"/>
    <property type="evidence" value="ECO:0007669"/>
    <property type="project" value="UniProtKB-KW"/>
</dbReference>
<feature type="domain" description="Tubulin/FtsZ GTPase" evidence="12">
    <location>
        <begin position="117"/>
        <end position="311"/>
    </location>
</feature>
<dbReference type="Gene3D" id="3.40.50.1440">
    <property type="entry name" value="Tubulin/FtsZ, GTPase domain"/>
    <property type="match status" value="1"/>
</dbReference>
<dbReference type="FunFam" id="3.30.1330.20:FF:000007">
    <property type="entry name" value="Cell division protein ftsZ, putative"/>
    <property type="match status" value="1"/>
</dbReference>
<dbReference type="GO" id="GO:0070938">
    <property type="term" value="C:contractile ring"/>
    <property type="evidence" value="ECO:0007669"/>
    <property type="project" value="UniProtKB-ARBA"/>
</dbReference>
<dbReference type="InterPro" id="IPR037103">
    <property type="entry name" value="Tubulin/FtsZ-like_C"/>
</dbReference>
<dbReference type="CDD" id="cd02201">
    <property type="entry name" value="FtsZ_type1"/>
    <property type="match status" value="1"/>
</dbReference>
<evidence type="ECO:0008006" key="16">
    <source>
        <dbReference type="Google" id="ProtNLM"/>
    </source>
</evidence>
<reference evidence="14" key="1">
    <citation type="submission" date="2015-04" db="UniProtKB">
        <authorList>
            <consortium name="EnsemblPlants"/>
        </authorList>
    </citation>
    <scope>IDENTIFICATION</scope>
</reference>
<evidence type="ECO:0000259" key="13">
    <source>
        <dbReference type="SMART" id="SM00865"/>
    </source>
</evidence>
<dbReference type="PANTHER" id="PTHR30314">
    <property type="entry name" value="CELL DIVISION PROTEIN FTSZ-RELATED"/>
    <property type="match status" value="1"/>
</dbReference>
<evidence type="ECO:0000256" key="5">
    <source>
        <dbReference type="ARBA" id="ARBA00022553"/>
    </source>
</evidence>
<accession>A0A0E0L340</accession>
<dbReference type="GO" id="GO:0010020">
    <property type="term" value="P:chloroplast fission"/>
    <property type="evidence" value="ECO:0007669"/>
    <property type="project" value="UniProtKB-ARBA"/>
</dbReference>
<dbReference type="GO" id="GO:0009535">
    <property type="term" value="C:chloroplast thylakoid membrane"/>
    <property type="evidence" value="ECO:0007669"/>
    <property type="project" value="UniProtKB-SubCell"/>
</dbReference>
<dbReference type="Proteomes" id="UP000026962">
    <property type="component" value="Chromosome 5"/>
</dbReference>
<evidence type="ECO:0000256" key="7">
    <source>
        <dbReference type="ARBA" id="ARBA00022741"/>
    </source>
</evidence>
<keyword evidence="8" id="KW-0809">Transit peptide</keyword>
<dbReference type="NCBIfam" id="TIGR00065">
    <property type="entry name" value="ftsZ"/>
    <property type="match status" value="1"/>
</dbReference>
<evidence type="ECO:0000256" key="3">
    <source>
        <dbReference type="ARBA" id="ARBA00009690"/>
    </source>
</evidence>
<keyword evidence="5" id="KW-0597">Phosphoprotein</keyword>
<keyword evidence="9" id="KW-0793">Thylakoid</keyword>
<dbReference type="STRING" id="4537.A0A0E0L340"/>
<sequence length="767" mass="83509">MSTQLVFPTASNGGCPLRISRNNFGKEVLGVGAGHLQGKKCFSGGYSRPSKLECSANSRRVGPRRTKDALYDLHPEISMLYGEDNGAVAAPGKEQGIDKTAERLEDASATHRYSEPRIKVIGVGGGGSNAVNRMIEGDMKGVEFWIVNTDFQAMRMSPIDPDNKLQIGQELTRGLGAGGNPEIGMNAAKESQELVEQAVSGADMVFVTAGMGGGTGTGGAPVIAGIAKSMGILTVGIVTTPFAFEGRRRALQAQEGIASLRSNVDTLIVIPNDKLLTAVSPNTPVTEAFNLADDILRQGVRGISDIITVPGLVNVDFADVRSVMSDAGSSLMGIGTATGKTRARDAALNAIQSPLLDIGIERATGIVWNITGGNDLTLTEVNAAAEVIYNLVDPGANLIFGSVIDPSYTGQVSITLIATGFKRQEEAESRQDWLLRLGDARLGTGGKWQTTFCFPEFHGRLGWEILEMSAWFCRFGASLVFDYHLLDSKAWFVTVLEQFEREVNAAALSNTSNSRENAILQFRQFIRAIAEQISQVEDSLESLRNDSIRTPKHSYSTEHDGDELASFLSGSNRKDNHVIYSTGTDEIVELKLDSVPTVNGYHSAQERTSCEFRYSGEDVEGAAKPQCSCGESACQGDHNGSSMRSLDSDDSIGRKHHFKSKLSRKYHSFMRNLWFTNRGRESFTKRRKDGEVMDSLRNGSTLPSFNLPPSGRAIYFWPELIKRRLSKFNFSTHHKHLQVRSATVLLIAFAVLGELRQSRLFLSISDD</sequence>
<evidence type="ECO:0000256" key="4">
    <source>
        <dbReference type="ARBA" id="ARBA00022528"/>
    </source>
</evidence>
<evidence type="ECO:0000313" key="14">
    <source>
        <dbReference type="EnsemblPlants" id="OPUNC05G16060.1"/>
    </source>
</evidence>
<dbReference type="GO" id="GO:0009570">
    <property type="term" value="C:chloroplast stroma"/>
    <property type="evidence" value="ECO:0007669"/>
    <property type="project" value="UniProtKB-SubCell"/>
</dbReference>
<dbReference type="Gramene" id="OPUNC05G16060.1">
    <property type="protein sequence ID" value="OPUNC05G16060.1"/>
    <property type="gene ID" value="OPUNC05G16060"/>
</dbReference>
<dbReference type="InterPro" id="IPR000158">
    <property type="entry name" value="Cell_div_FtsZ"/>
</dbReference>
<dbReference type="Pfam" id="PF12327">
    <property type="entry name" value="FtsZ_C"/>
    <property type="match status" value="1"/>
</dbReference>
<evidence type="ECO:0000256" key="8">
    <source>
        <dbReference type="ARBA" id="ARBA00022946"/>
    </source>
</evidence>
<dbReference type="HAMAP" id="MF_00909">
    <property type="entry name" value="FtsZ"/>
    <property type="match status" value="1"/>
</dbReference>
<evidence type="ECO:0000259" key="12">
    <source>
        <dbReference type="SMART" id="SM00864"/>
    </source>
</evidence>
<evidence type="ECO:0000256" key="1">
    <source>
        <dbReference type="ARBA" id="ARBA00004470"/>
    </source>
</evidence>
<dbReference type="HOGENOM" id="CLU_024475_0_0_1"/>
<evidence type="ECO:0000256" key="10">
    <source>
        <dbReference type="ARBA" id="ARBA00023134"/>
    </source>
</evidence>
<dbReference type="EnsemblPlants" id="OPUNC05G16060.1">
    <property type="protein sequence ID" value="OPUNC05G16060.1"/>
    <property type="gene ID" value="OPUNC05G16060"/>
</dbReference>
<keyword evidence="11" id="KW-0472">Membrane</keyword>
<dbReference type="GO" id="GO:0042802">
    <property type="term" value="F:identical protein binding"/>
    <property type="evidence" value="ECO:0007669"/>
    <property type="project" value="UniProtKB-ARBA"/>
</dbReference>
<dbReference type="SUPFAM" id="SSF52490">
    <property type="entry name" value="Tubulin nucleotide-binding domain-like"/>
    <property type="match status" value="1"/>
</dbReference>
<dbReference type="PROSITE" id="PS01135">
    <property type="entry name" value="FTSZ_2"/>
    <property type="match status" value="1"/>
</dbReference>
<dbReference type="eggNOG" id="ENOG502QRFN">
    <property type="taxonomic scope" value="Eukaryota"/>
</dbReference>
<evidence type="ECO:0000256" key="6">
    <source>
        <dbReference type="ARBA" id="ARBA00022640"/>
    </source>
</evidence>
<dbReference type="PANTHER" id="PTHR30314:SF13">
    <property type="entry name" value="OS05G0443800 PROTEIN"/>
    <property type="match status" value="1"/>
</dbReference>
<dbReference type="InterPro" id="IPR020805">
    <property type="entry name" value="Cell_div_FtsZ_CS"/>
</dbReference>
<evidence type="ECO:0000256" key="11">
    <source>
        <dbReference type="ARBA" id="ARBA00023136"/>
    </source>
</evidence>
<dbReference type="SMART" id="SM00865">
    <property type="entry name" value="Tubulin_C"/>
    <property type="match status" value="1"/>
</dbReference>
<keyword evidence="7" id="KW-0547">Nucleotide-binding</keyword>
<organism evidence="14">
    <name type="scientific">Oryza punctata</name>
    <name type="common">Red rice</name>
    <dbReference type="NCBI Taxonomy" id="4537"/>
    <lineage>
        <taxon>Eukaryota</taxon>
        <taxon>Viridiplantae</taxon>
        <taxon>Streptophyta</taxon>
        <taxon>Embryophyta</taxon>
        <taxon>Tracheophyta</taxon>
        <taxon>Spermatophyta</taxon>
        <taxon>Magnoliopsida</taxon>
        <taxon>Liliopsida</taxon>
        <taxon>Poales</taxon>
        <taxon>Poaceae</taxon>
        <taxon>BOP clade</taxon>
        <taxon>Oryzoideae</taxon>
        <taxon>Oryzeae</taxon>
        <taxon>Oryzinae</taxon>
        <taxon>Oryza</taxon>
    </lineage>
</organism>
<dbReference type="InterPro" id="IPR024757">
    <property type="entry name" value="FtsZ_C"/>
</dbReference>
<dbReference type="PRINTS" id="PR00423">
    <property type="entry name" value="CELLDVISFTSZ"/>
</dbReference>
<keyword evidence="15" id="KW-1185">Reference proteome</keyword>
<name>A0A0E0L340_ORYPU</name>
<keyword evidence="6" id="KW-0934">Plastid</keyword>
<dbReference type="OMA" id="WEILEMS"/>
<reference evidence="14" key="2">
    <citation type="submission" date="2018-05" db="EMBL/GenBank/DDBJ databases">
        <title>OpunRS2 (Oryza punctata Reference Sequence Version 2).</title>
        <authorList>
            <person name="Zhang J."/>
            <person name="Kudrna D."/>
            <person name="Lee S."/>
            <person name="Talag J."/>
            <person name="Welchert J."/>
            <person name="Wing R.A."/>
        </authorList>
    </citation>
    <scope>NUCLEOTIDE SEQUENCE [LARGE SCALE GENOMIC DNA]</scope>
</reference>
<dbReference type="InterPro" id="IPR003008">
    <property type="entry name" value="Tubulin_FtsZ_GTPase"/>
</dbReference>
<evidence type="ECO:0000256" key="2">
    <source>
        <dbReference type="ARBA" id="ARBA00004525"/>
    </source>
</evidence>
<feature type="domain" description="Tubulin/FtsZ 2-layer sandwich" evidence="13">
    <location>
        <begin position="313"/>
        <end position="430"/>
    </location>
</feature>
<dbReference type="SMART" id="SM00864">
    <property type="entry name" value="Tubulin"/>
    <property type="match status" value="1"/>
</dbReference>
<proteinExistence type="inferred from homology"/>
<dbReference type="FunFam" id="3.40.50.1440:FF:000001">
    <property type="entry name" value="Cell division protein FtsZ"/>
    <property type="match status" value="1"/>
</dbReference>
<keyword evidence="4" id="KW-0150">Chloroplast</keyword>
<dbReference type="InterPro" id="IPR018316">
    <property type="entry name" value="Tubulin/FtsZ_2-layer-sand-dom"/>
</dbReference>
<dbReference type="Gene3D" id="3.30.1330.20">
    <property type="entry name" value="Tubulin/FtsZ, C-terminal domain"/>
    <property type="match status" value="1"/>
</dbReference>
<dbReference type="GO" id="GO:0003924">
    <property type="term" value="F:GTPase activity"/>
    <property type="evidence" value="ECO:0007669"/>
    <property type="project" value="InterPro"/>
</dbReference>
<evidence type="ECO:0000313" key="15">
    <source>
        <dbReference type="Proteomes" id="UP000026962"/>
    </source>
</evidence>
<dbReference type="InterPro" id="IPR008280">
    <property type="entry name" value="Tub_FtsZ_C"/>
</dbReference>
<comment type="similarity">
    <text evidence="3">Belongs to the FtsZ family.</text>
</comment>
<dbReference type="InterPro" id="IPR036525">
    <property type="entry name" value="Tubulin/FtsZ_GTPase_sf"/>
</dbReference>
<keyword evidence="10" id="KW-0342">GTP-binding</keyword>
<dbReference type="AlphaFoldDB" id="A0A0E0L340"/>
<comment type="subcellular location">
    <subcellularLocation>
        <location evidence="1">Plastid</location>
        <location evidence="1">Chloroplast stroma</location>
    </subcellularLocation>
    <subcellularLocation>
        <location evidence="2">Plastid</location>
        <location evidence="2">Chloroplast thylakoid membrane</location>
        <topology evidence="2">Peripheral membrane protein</topology>
    </subcellularLocation>
</comment>
<protein>
    <recommendedName>
        <fullName evidence="16">Tubulin/FtsZ GTPase domain-containing protein</fullName>
    </recommendedName>
</protein>
<dbReference type="SUPFAM" id="SSF55307">
    <property type="entry name" value="Tubulin C-terminal domain-like"/>
    <property type="match status" value="1"/>
</dbReference>